<dbReference type="InterPro" id="IPR036397">
    <property type="entry name" value="RNaseH_sf"/>
</dbReference>
<accession>A0A699HME6</accession>
<dbReference type="GO" id="GO:0003676">
    <property type="term" value="F:nucleic acid binding"/>
    <property type="evidence" value="ECO:0007669"/>
    <property type="project" value="InterPro"/>
</dbReference>
<dbReference type="Pfam" id="PF14223">
    <property type="entry name" value="Retrotran_gag_2"/>
    <property type="match status" value="1"/>
</dbReference>
<name>A0A699HME6_TANCI</name>
<dbReference type="Pfam" id="PF07727">
    <property type="entry name" value="RVT_2"/>
    <property type="match status" value="1"/>
</dbReference>
<dbReference type="Pfam" id="PF22936">
    <property type="entry name" value="Pol_BBD"/>
    <property type="match status" value="1"/>
</dbReference>
<feature type="domain" description="Reverse transcriptase Ty1/copia-type" evidence="1">
    <location>
        <begin position="476"/>
        <end position="543"/>
    </location>
</feature>
<proteinExistence type="predicted"/>
<gene>
    <name evidence="4" type="ORF">Tci_382269</name>
</gene>
<evidence type="ECO:0000259" key="3">
    <source>
        <dbReference type="Pfam" id="PF22936"/>
    </source>
</evidence>
<feature type="domain" description="GAG-pre-integrase" evidence="2">
    <location>
        <begin position="242"/>
        <end position="299"/>
    </location>
</feature>
<evidence type="ECO:0000259" key="2">
    <source>
        <dbReference type="Pfam" id="PF13976"/>
    </source>
</evidence>
<protein>
    <submittedName>
        <fullName evidence="4">Gag-Pol polyprotein</fullName>
    </submittedName>
</protein>
<feature type="domain" description="Retrovirus-related Pol polyprotein from transposon TNT 1-94-like beta-barrel" evidence="3">
    <location>
        <begin position="163"/>
        <end position="217"/>
    </location>
</feature>
<sequence>MDGNAIANLYLTLADGVLSSMEEKKSAKEIWDHLARLYEARTLHNKNFLKRKLYALRMTKSTSVTEHVNNLNTIFSQLTSLSCIIEPKELFDDVAVAILEKENRRNNREDRQTSSRHVEALVVKRGRSMELGSSGSHNHEDGNALCCEASITNEIRKRFTDVWLFDTGATSHMTATREWFHEYKPISGGGFVYSCNDHELKIIGIGSIMVKMHDDTVEIQNKIMKIIKGALVIMRGKKLAANLYQLKGKIIEEAKASVASHSPSNKVVVTWHLKLGHMSEQGMKIIVERKLLPGLIKEQSTLYPSLMTIPGDVGCTQSRRKRMNRTLLQRARAMLETTSLGKSFWAKAVNTACYVINHSPSTAVELKTPMEVWTGKQVNYSDLHIFRSLMYYEVNETNEFQTPATRTLNCERRHPGWHSDYVIENNVAYCLLIEEGEPSTLQEALNNLDASFWKEAMQEEIEALYKNKTWELVPLLGGYAQKEGIDFNEIFSPVVRMTTIQVVLVICATYDLHLEQLDVKTAFFYGNLEEEIYMLQPEGNHDGSKSTIGYVFTLSGGTVSWVSKRQSVVAMSTMEEEYVTAAQASKEAVWLKMLLEEIGHKQEKITLFCDNQSALYLARNPAFHSKTKHIRVQYHFIRKKVKEGIVDMHKIYTDDNVADYLMKAINCDKFIWCRSACGLAKT</sequence>
<dbReference type="InterPro" id="IPR012337">
    <property type="entry name" value="RNaseH-like_sf"/>
</dbReference>
<evidence type="ECO:0000313" key="4">
    <source>
        <dbReference type="EMBL" id="GEY10295.1"/>
    </source>
</evidence>
<dbReference type="InterPro" id="IPR013103">
    <property type="entry name" value="RVT_2"/>
</dbReference>
<evidence type="ECO:0000259" key="1">
    <source>
        <dbReference type="Pfam" id="PF07727"/>
    </source>
</evidence>
<dbReference type="SUPFAM" id="SSF53098">
    <property type="entry name" value="Ribonuclease H-like"/>
    <property type="match status" value="1"/>
</dbReference>
<comment type="caution">
    <text evidence="4">The sequence shown here is derived from an EMBL/GenBank/DDBJ whole genome shotgun (WGS) entry which is preliminary data.</text>
</comment>
<dbReference type="AlphaFoldDB" id="A0A699HME6"/>
<organism evidence="4">
    <name type="scientific">Tanacetum cinerariifolium</name>
    <name type="common">Dalmatian daisy</name>
    <name type="synonym">Chrysanthemum cinerariifolium</name>
    <dbReference type="NCBI Taxonomy" id="118510"/>
    <lineage>
        <taxon>Eukaryota</taxon>
        <taxon>Viridiplantae</taxon>
        <taxon>Streptophyta</taxon>
        <taxon>Embryophyta</taxon>
        <taxon>Tracheophyta</taxon>
        <taxon>Spermatophyta</taxon>
        <taxon>Magnoliopsida</taxon>
        <taxon>eudicotyledons</taxon>
        <taxon>Gunneridae</taxon>
        <taxon>Pentapetalae</taxon>
        <taxon>asterids</taxon>
        <taxon>campanulids</taxon>
        <taxon>Asterales</taxon>
        <taxon>Asteraceae</taxon>
        <taxon>Asteroideae</taxon>
        <taxon>Anthemideae</taxon>
        <taxon>Anthemidinae</taxon>
        <taxon>Tanacetum</taxon>
    </lineage>
</organism>
<dbReference type="Gene3D" id="3.30.420.10">
    <property type="entry name" value="Ribonuclease H-like superfamily/Ribonuclease H"/>
    <property type="match status" value="1"/>
</dbReference>
<dbReference type="CDD" id="cd09272">
    <property type="entry name" value="RNase_HI_RT_Ty1"/>
    <property type="match status" value="1"/>
</dbReference>
<dbReference type="InterPro" id="IPR054722">
    <property type="entry name" value="PolX-like_BBD"/>
</dbReference>
<dbReference type="PANTHER" id="PTHR11439:SF467">
    <property type="entry name" value="INTEGRASE CATALYTIC DOMAIN-CONTAINING PROTEIN"/>
    <property type="match status" value="1"/>
</dbReference>
<dbReference type="EMBL" id="BKCJ010152022">
    <property type="protein sequence ID" value="GEY10295.1"/>
    <property type="molecule type" value="Genomic_DNA"/>
</dbReference>
<reference evidence="4" key="1">
    <citation type="journal article" date="2019" name="Sci. Rep.">
        <title>Draft genome of Tanacetum cinerariifolium, the natural source of mosquito coil.</title>
        <authorList>
            <person name="Yamashiro T."/>
            <person name="Shiraishi A."/>
            <person name="Satake H."/>
            <person name="Nakayama K."/>
        </authorList>
    </citation>
    <scope>NUCLEOTIDE SEQUENCE</scope>
</reference>
<dbReference type="InterPro" id="IPR025724">
    <property type="entry name" value="GAG-pre-integrase_dom"/>
</dbReference>
<dbReference type="PANTHER" id="PTHR11439">
    <property type="entry name" value="GAG-POL-RELATED RETROTRANSPOSON"/>
    <property type="match status" value="1"/>
</dbReference>
<dbReference type="Pfam" id="PF13976">
    <property type="entry name" value="gag_pre-integrs"/>
    <property type="match status" value="1"/>
</dbReference>